<evidence type="ECO:0000313" key="1">
    <source>
        <dbReference type="EMBL" id="OHA01485.1"/>
    </source>
</evidence>
<name>A0A1G2KQ02_9BACT</name>
<comment type="caution">
    <text evidence="1">The sequence shown here is derived from an EMBL/GenBank/DDBJ whole genome shotgun (WGS) entry which is preliminary data.</text>
</comment>
<evidence type="ECO:0000313" key="2">
    <source>
        <dbReference type="Proteomes" id="UP000177811"/>
    </source>
</evidence>
<reference evidence="1 2" key="1">
    <citation type="journal article" date="2016" name="Nat. Commun.">
        <title>Thousands of microbial genomes shed light on interconnected biogeochemical processes in an aquifer system.</title>
        <authorList>
            <person name="Anantharaman K."/>
            <person name="Brown C.T."/>
            <person name="Hug L.A."/>
            <person name="Sharon I."/>
            <person name="Castelle C.J."/>
            <person name="Probst A.J."/>
            <person name="Thomas B.C."/>
            <person name="Singh A."/>
            <person name="Wilkins M.J."/>
            <person name="Karaoz U."/>
            <person name="Brodie E.L."/>
            <person name="Williams K.H."/>
            <person name="Hubbard S.S."/>
            <person name="Banfield J.F."/>
        </authorList>
    </citation>
    <scope>NUCLEOTIDE SEQUENCE [LARGE SCALE GENOMIC DNA]</scope>
</reference>
<gene>
    <name evidence="1" type="ORF">A3C16_05565</name>
</gene>
<proteinExistence type="predicted"/>
<dbReference type="AlphaFoldDB" id="A0A1G2KQ02"/>
<dbReference type="EMBL" id="MHQL01000062">
    <property type="protein sequence ID" value="OHA01485.1"/>
    <property type="molecule type" value="Genomic_DNA"/>
</dbReference>
<dbReference type="Proteomes" id="UP000177811">
    <property type="component" value="Unassembled WGS sequence"/>
</dbReference>
<organism evidence="1 2">
    <name type="scientific">Candidatus Sungbacteria bacterium RIFCSPHIGHO2_02_FULL_51_29</name>
    <dbReference type="NCBI Taxonomy" id="1802273"/>
    <lineage>
        <taxon>Bacteria</taxon>
        <taxon>Candidatus Sungiibacteriota</taxon>
    </lineage>
</organism>
<sequence>MLCIFFAGCGSKEEAGVPVLSPEASKKVESIAKSANDIKKRSEERTRIAKGLPVRCSTLAGRCPEYLEVFAGDPEIVSRIHALAKRGVEILYDPYAYRDDQRMYIGVDGFVVITRNASRDDVRKFFGLAPVGE</sequence>
<accession>A0A1G2KQ02</accession>
<protein>
    <submittedName>
        <fullName evidence="1">Uncharacterized protein</fullName>
    </submittedName>
</protein>